<name>A0ABT1SZL3_9SPHI</name>
<keyword evidence="1" id="KW-0175">Coiled coil</keyword>
<accession>A0ABT1SZL3</accession>
<evidence type="ECO:0000313" key="3">
    <source>
        <dbReference type="EMBL" id="MCQ6957717.1"/>
    </source>
</evidence>
<organism evidence="3 4">
    <name type="scientific">Mucilaginibacter aquariorum</name>
    <dbReference type="NCBI Taxonomy" id="2967225"/>
    <lineage>
        <taxon>Bacteria</taxon>
        <taxon>Pseudomonadati</taxon>
        <taxon>Bacteroidota</taxon>
        <taxon>Sphingobacteriia</taxon>
        <taxon>Sphingobacteriales</taxon>
        <taxon>Sphingobacteriaceae</taxon>
        <taxon>Mucilaginibacter</taxon>
    </lineage>
</organism>
<dbReference type="PANTHER" id="PTHR22674:SF6">
    <property type="entry name" value="NTPASE KAP FAMILY P-LOOP DOMAIN-CONTAINING PROTEIN 1"/>
    <property type="match status" value="1"/>
</dbReference>
<evidence type="ECO:0000313" key="4">
    <source>
        <dbReference type="Proteomes" id="UP001204376"/>
    </source>
</evidence>
<feature type="domain" description="KAP NTPase" evidence="2">
    <location>
        <begin position="25"/>
        <end position="299"/>
    </location>
</feature>
<protein>
    <submittedName>
        <fullName evidence="3">KAP family NTPase</fullName>
    </submittedName>
</protein>
<dbReference type="SUPFAM" id="SSF52540">
    <property type="entry name" value="P-loop containing nucleoside triphosphate hydrolases"/>
    <property type="match status" value="1"/>
</dbReference>
<keyword evidence="4" id="KW-1185">Reference proteome</keyword>
<sequence length="724" mass="82926">MAKSSNFSSDKPIVNEEDDQFQRYAFSKRIADTIISRENKDCIVIGIYGAWGEGKTSVINFVEKELLKHEQVVTLKFNPWRFSDENSLLIQFFQYLANSIDTKLNTKSEELGKLIKKYSSVLNFSAPFVGNVGDKAKAVADLLGGADVETLKKRIEDALVKADIKVVVFIDDIDRLDKDELHSILRLVKLNADFSNVTYVLSFDEKMVSIAISSRFGDGNDLAGQNFLEKIVQVPLTIPLAQPDALKSFIFKLIEDILNKSDVEISDKEISRFGSEFVTNILPMLDTPRLAVRYANTISFSIPLLKGEANIIDLLLIESIKIFYPAFYTFIKSNPDYFIGSFSSDKDNRKNDENKKAAFKEALEELAKNLSLVQKEAAKNLLQAVFPQLREAFHNVNTSGHGIQWFKEKRICSPFYFKRYFSYSVIKGEISDIEFDDFLSNVESEDFQLVSEKLKYFIDNTSNETLIKKMRFIIDDLSLEKLTRIGLSICNISNEFIENTKFHWFVFLNPQRQAVAFLKLITEQITDKGAQTSFILDLVKYAQSFDFAYDIHYWFKPMPEKDEIITPEQHDLLSRALLARALNDAGDMPLFEKFPMSVQKVLEAWKKFDSKELAIYIKNALTTDDSNVVSLIVAFTPYITSSTNPEGYLSDMKKEDFVYLTSIIDKKLVKRILKKYLKSKKIPIVTPVWSNSRTSKNLSIENLLMQTIHWCNLKELNIDKAVEI</sequence>
<dbReference type="PANTHER" id="PTHR22674">
    <property type="entry name" value="NTPASE, KAP FAMILY P-LOOP DOMAIN-CONTAINING 1"/>
    <property type="match status" value="1"/>
</dbReference>
<dbReference type="Pfam" id="PF07693">
    <property type="entry name" value="KAP_NTPase"/>
    <property type="match status" value="1"/>
</dbReference>
<reference evidence="3 4" key="1">
    <citation type="submission" date="2022-07" db="EMBL/GenBank/DDBJ databases">
        <title>Mucilaginibacter sp. JC4.</title>
        <authorList>
            <person name="Le V."/>
            <person name="Ko S.-R."/>
            <person name="Ahn C.-Y."/>
            <person name="Oh H.-M."/>
        </authorList>
    </citation>
    <scope>NUCLEOTIDE SEQUENCE [LARGE SCALE GENOMIC DNA]</scope>
    <source>
        <strain evidence="3 4">JC4</strain>
    </source>
</reference>
<gene>
    <name evidence="3" type="ORF">NPE20_07105</name>
</gene>
<dbReference type="Gene3D" id="3.40.50.300">
    <property type="entry name" value="P-loop containing nucleotide triphosphate hydrolases"/>
    <property type="match status" value="1"/>
</dbReference>
<dbReference type="InterPro" id="IPR011646">
    <property type="entry name" value="KAP_P-loop"/>
</dbReference>
<dbReference type="InterPro" id="IPR027417">
    <property type="entry name" value="P-loop_NTPase"/>
</dbReference>
<dbReference type="EMBL" id="JANHOH010000001">
    <property type="protein sequence ID" value="MCQ6957717.1"/>
    <property type="molecule type" value="Genomic_DNA"/>
</dbReference>
<feature type="coiled-coil region" evidence="1">
    <location>
        <begin position="349"/>
        <end position="380"/>
    </location>
</feature>
<dbReference type="RefSeq" id="WP_256537911.1">
    <property type="nucleotide sequence ID" value="NZ_JANHOH010000001.1"/>
</dbReference>
<dbReference type="Proteomes" id="UP001204376">
    <property type="component" value="Unassembled WGS sequence"/>
</dbReference>
<comment type="caution">
    <text evidence="3">The sequence shown here is derived from an EMBL/GenBank/DDBJ whole genome shotgun (WGS) entry which is preliminary data.</text>
</comment>
<proteinExistence type="predicted"/>
<evidence type="ECO:0000259" key="2">
    <source>
        <dbReference type="Pfam" id="PF07693"/>
    </source>
</evidence>
<dbReference type="InterPro" id="IPR052754">
    <property type="entry name" value="NTPase_KAP_P-loop"/>
</dbReference>
<evidence type="ECO:0000256" key="1">
    <source>
        <dbReference type="SAM" id="Coils"/>
    </source>
</evidence>